<dbReference type="OrthoDB" id="15794at2759"/>
<evidence type="ECO:0000256" key="1">
    <source>
        <dbReference type="SAM" id="MobiDB-lite"/>
    </source>
</evidence>
<dbReference type="Proteomes" id="UP000708208">
    <property type="component" value="Unassembled WGS sequence"/>
</dbReference>
<name>A0A8J2K7X5_9HEXA</name>
<sequence>MYFGLYFVKPQDYRHFSCKKLRPVLVSQDSVAVKLIHIDMKSGRVWPFMETKRDLRTEVVIFLAVICVTLRILFTGHTPRILSLTMDISDDLCRSEFFDLVPMGLDPKFGDGSSHGLMPVTLLDSTDYIIPDGNNNLGSTTGHIKSFLDEMFLADPINGGEGGQNIATLSNSTFEVLGTFQWSGDTTSGGNSANASGDDDSPAADPNGWFLNPGFNGDGEVTTLTNLIDPLFVTYEEDHGGSIVTTKIEQHLGENRVVSSDLISSTFLNEPTSESPTEGSQSPSESELMSWRKSSEVIGNGSGIYCDDSLLRSALQSGNNASALNNNNKVVKLTAVVASPAPPNEMTELRKVLSFPPLTSPTSSTSDPAQSGGQQPYYELKVIDPIFGDDANIPNVEELIMTRIDPPFGGYQQGKEQKKKLEISERKINSTTLSTKWTYTTTTNEQGKAPRRRNKKTNGNSFGLKKTGQGSENGLTNGGPYSPTNKSNSGSSNGSPNSQQSGGPGSSSGNSTNGNGIRKERSLHYCNICCKGFKDKYSESKIKSGKELTTNCGNQILLADHIEIHSGGKEFWSGVGGGYNLKWQCLTQKVCHLSELREIGDPGTLSCYMSYTEWLKTSIAGGINDPSSELMKAFRDSVALLEMHEETVKSIQADVRALILARDKGGEARDGTSGEIIEYNQFIESDLQSALSSNNLDSAYRCEDCGSTNTLPKSLISHSASVESMIQLFTFLLPDLSNLKLLDIGSGLGSILYGAYYFSKVKEIYGVELNSDTCQILGSIIAQHKLSDRVKIVNADLLTQAQLLQEVDVVVFNNVLEYFAPLDVQKQIWLFLRETLKPGSIFVTNPDLETLLVPLGLENIISSWVSPVSPVVDKTLLTGFPDPDEIFCVYRINKAQS</sequence>
<accession>A0A8J2K7X5</accession>
<feature type="region of interest" description="Disordered" evidence="1">
    <location>
        <begin position="267"/>
        <end position="291"/>
    </location>
</feature>
<evidence type="ECO:0000259" key="2">
    <source>
        <dbReference type="Pfam" id="PF13847"/>
    </source>
</evidence>
<feature type="compositionally biased region" description="Polar residues" evidence="1">
    <location>
        <begin position="267"/>
        <end position="287"/>
    </location>
</feature>
<feature type="compositionally biased region" description="Low complexity" evidence="1">
    <location>
        <begin position="355"/>
        <end position="366"/>
    </location>
</feature>
<dbReference type="Pfam" id="PF13847">
    <property type="entry name" value="Methyltransf_31"/>
    <property type="match status" value="1"/>
</dbReference>
<dbReference type="PANTHER" id="PTHR43675:SF1">
    <property type="entry name" value="RIKEN CDNA 2700097O09 GENE"/>
    <property type="match status" value="1"/>
</dbReference>
<organism evidence="3 4">
    <name type="scientific">Allacma fusca</name>
    <dbReference type="NCBI Taxonomy" id="39272"/>
    <lineage>
        <taxon>Eukaryota</taxon>
        <taxon>Metazoa</taxon>
        <taxon>Ecdysozoa</taxon>
        <taxon>Arthropoda</taxon>
        <taxon>Hexapoda</taxon>
        <taxon>Collembola</taxon>
        <taxon>Symphypleona</taxon>
        <taxon>Sminthuridae</taxon>
        <taxon>Allacma</taxon>
    </lineage>
</organism>
<dbReference type="PANTHER" id="PTHR43675">
    <property type="entry name" value="ARSENITE METHYLTRANSFERASE"/>
    <property type="match status" value="1"/>
</dbReference>
<feature type="domain" description="Methyltransferase" evidence="2">
    <location>
        <begin position="737"/>
        <end position="846"/>
    </location>
</feature>
<feature type="region of interest" description="Disordered" evidence="1">
    <location>
        <begin position="185"/>
        <end position="208"/>
    </location>
</feature>
<feature type="compositionally biased region" description="Low complexity" evidence="1">
    <location>
        <begin position="431"/>
        <end position="443"/>
    </location>
</feature>
<comment type="caution">
    <text evidence="3">The sequence shown here is derived from an EMBL/GenBank/DDBJ whole genome shotgun (WGS) entry which is preliminary data.</text>
</comment>
<dbReference type="EMBL" id="CAJVCH010205879">
    <property type="protein sequence ID" value="CAG7731094.1"/>
    <property type="molecule type" value="Genomic_DNA"/>
</dbReference>
<evidence type="ECO:0000313" key="4">
    <source>
        <dbReference type="Proteomes" id="UP000708208"/>
    </source>
</evidence>
<feature type="region of interest" description="Disordered" evidence="1">
    <location>
        <begin position="355"/>
        <end position="374"/>
    </location>
</feature>
<protein>
    <recommendedName>
        <fullName evidence="2">Methyltransferase domain-containing protein</fullName>
    </recommendedName>
</protein>
<feature type="compositionally biased region" description="Basic and acidic residues" evidence="1">
    <location>
        <begin position="415"/>
        <end position="428"/>
    </location>
</feature>
<dbReference type="InterPro" id="IPR026669">
    <property type="entry name" value="Arsenite_MeTrfase-like"/>
</dbReference>
<dbReference type="GO" id="GO:0008168">
    <property type="term" value="F:methyltransferase activity"/>
    <property type="evidence" value="ECO:0007669"/>
    <property type="project" value="TreeGrafter"/>
</dbReference>
<proteinExistence type="predicted"/>
<feature type="region of interest" description="Disordered" evidence="1">
    <location>
        <begin position="407"/>
        <end position="516"/>
    </location>
</feature>
<gene>
    <name evidence="3" type="ORF">AFUS01_LOCUS19701</name>
</gene>
<reference evidence="3" key="1">
    <citation type="submission" date="2021-06" db="EMBL/GenBank/DDBJ databases">
        <authorList>
            <person name="Hodson N. C."/>
            <person name="Mongue J. A."/>
            <person name="Jaron S. K."/>
        </authorList>
    </citation>
    <scope>NUCLEOTIDE SEQUENCE</scope>
</reference>
<keyword evidence="4" id="KW-1185">Reference proteome</keyword>
<dbReference type="AlphaFoldDB" id="A0A8J2K7X5"/>
<dbReference type="InterPro" id="IPR025714">
    <property type="entry name" value="Methyltranfer_dom"/>
</dbReference>
<feature type="compositionally biased region" description="Low complexity" evidence="1">
    <location>
        <begin position="482"/>
        <end position="516"/>
    </location>
</feature>
<evidence type="ECO:0000313" key="3">
    <source>
        <dbReference type="EMBL" id="CAG7731094.1"/>
    </source>
</evidence>